<keyword evidence="4" id="KW-1185">Reference proteome</keyword>
<evidence type="ECO:0000256" key="1">
    <source>
        <dbReference type="ARBA" id="ARBA00022529"/>
    </source>
</evidence>
<gene>
    <name evidence="3" type="ORF">RM530_18340</name>
</gene>
<keyword evidence="2" id="KW-0081">Bacteriolytic enzyme</keyword>
<evidence type="ECO:0000313" key="3">
    <source>
        <dbReference type="EMBL" id="MDT0499304.1"/>
    </source>
</evidence>
<dbReference type="InterPro" id="IPR023347">
    <property type="entry name" value="Lysozyme_dom_sf"/>
</dbReference>
<keyword evidence="1" id="KW-0929">Antimicrobial</keyword>
<feature type="non-terminal residue" evidence="3">
    <location>
        <position position="99"/>
    </location>
</feature>
<name>A0ABU2WNX9_9GAMM</name>
<dbReference type="EMBL" id="JAVRIC010000059">
    <property type="protein sequence ID" value="MDT0499304.1"/>
    <property type="molecule type" value="Genomic_DNA"/>
</dbReference>
<proteinExistence type="predicted"/>
<evidence type="ECO:0000313" key="4">
    <source>
        <dbReference type="Proteomes" id="UP001254608"/>
    </source>
</evidence>
<sequence length="99" mass="10801">MADFVERLSAGLTRLKVPPAPSGITFGRGYDLGQKQRAEVEDDLVRIGLTSAQRALLLGAVGKKGEDAQAYFDANEAALRDIELTRRQQYVLFAETATC</sequence>
<reference evidence="3 4" key="1">
    <citation type="submission" date="2023-09" db="EMBL/GenBank/DDBJ databases">
        <authorList>
            <person name="Rey-Velasco X."/>
        </authorList>
    </citation>
    <scope>NUCLEOTIDE SEQUENCE [LARGE SCALE GENOMIC DNA]</scope>
    <source>
        <strain evidence="3 4">W345</strain>
    </source>
</reference>
<comment type="caution">
    <text evidence="3">The sequence shown here is derived from an EMBL/GenBank/DDBJ whole genome shotgun (WGS) entry which is preliminary data.</text>
</comment>
<evidence type="ECO:0000256" key="2">
    <source>
        <dbReference type="ARBA" id="ARBA00022638"/>
    </source>
</evidence>
<accession>A0ABU2WNX9</accession>
<protein>
    <submittedName>
        <fullName evidence="3">Uncharacterized protein</fullName>
    </submittedName>
</protein>
<dbReference type="Proteomes" id="UP001254608">
    <property type="component" value="Unassembled WGS sequence"/>
</dbReference>
<dbReference type="Gene3D" id="1.10.530.40">
    <property type="match status" value="1"/>
</dbReference>
<organism evidence="3 4">
    <name type="scientific">Banduia mediterranea</name>
    <dbReference type="NCBI Taxonomy" id="3075609"/>
    <lineage>
        <taxon>Bacteria</taxon>
        <taxon>Pseudomonadati</taxon>
        <taxon>Pseudomonadota</taxon>
        <taxon>Gammaproteobacteria</taxon>
        <taxon>Nevskiales</taxon>
        <taxon>Algiphilaceae</taxon>
        <taxon>Banduia</taxon>
    </lineage>
</organism>